<keyword evidence="15" id="KW-1185">Reference proteome</keyword>
<dbReference type="OrthoDB" id="5857104at2759"/>
<dbReference type="CDD" id="cd18793">
    <property type="entry name" value="SF2_C_SNF"/>
    <property type="match status" value="1"/>
</dbReference>
<keyword evidence="2" id="KW-0677">Repeat</keyword>
<keyword evidence="4" id="KW-0378">Hydrolase</keyword>
<dbReference type="Gene3D" id="1.10.10.60">
    <property type="entry name" value="Homeodomain-like"/>
    <property type="match status" value="1"/>
</dbReference>
<evidence type="ECO:0000256" key="9">
    <source>
        <dbReference type="ARBA" id="ARBA00023242"/>
    </source>
</evidence>
<feature type="compositionally biased region" description="Pro residues" evidence="10">
    <location>
        <begin position="1730"/>
        <end position="1746"/>
    </location>
</feature>
<keyword evidence="6" id="KW-0067">ATP-binding</keyword>
<evidence type="ECO:0000313" key="15">
    <source>
        <dbReference type="Proteomes" id="UP000239899"/>
    </source>
</evidence>
<dbReference type="EMBL" id="LHPG02000006">
    <property type="protein sequence ID" value="PRW57712.1"/>
    <property type="molecule type" value="Genomic_DNA"/>
</dbReference>
<feature type="domain" description="Chromo" evidence="11">
    <location>
        <begin position="454"/>
        <end position="516"/>
    </location>
</feature>
<evidence type="ECO:0000256" key="10">
    <source>
        <dbReference type="SAM" id="MobiDB-lite"/>
    </source>
</evidence>
<dbReference type="InterPro" id="IPR038718">
    <property type="entry name" value="SNF2-like_sf"/>
</dbReference>
<evidence type="ECO:0000313" key="14">
    <source>
        <dbReference type="EMBL" id="PRW57712.1"/>
    </source>
</evidence>
<feature type="region of interest" description="Disordered" evidence="10">
    <location>
        <begin position="239"/>
        <end position="278"/>
    </location>
</feature>
<dbReference type="InterPro" id="IPR000953">
    <property type="entry name" value="Chromo/chromo_shadow_dom"/>
</dbReference>
<dbReference type="InterPro" id="IPR027417">
    <property type="entry name" value="P-loop_NTPase"/>
</dbReference>
<name>A0A2P6TUG6_CHLSO</name>
<evidence type="ECO:0000256" key="1">
    <source>
        <dbReference type="ARBA" id="ARBA00004123"/>
    </source>
</evidence>
<keyword evidence="8" id="KW-0238">DNA-binding</keyword>
<dbReference type="InterPro" id="IPR056302">
    <property type="entry name" value="CHD1-2/Hrp3_HTH"/>
</dbReference>
<feature type="domain" description="Helicase C-terminal" evidence="13">
    <location>
        <begin position="864"/>
        <end position="1020"/>
    </location>
</feature>
<dbReference type="STRING" id="3076.A0A2P6TUG6"/>
<dbReference type="Gene3D" id="3.40.50.300">
    <property type="entry name" value="P-loop containing nucleotide triphosphate hydrolases"/>
    <property type="match status" value="1"/>
</dbReference>
<evidence type="ECO:0000256" key="7">
    <source>
        <dbReference type="ARBA" id="ARBA00022853"/>
    </source>
</evidence>
<feature type="compositionally biased region" description="Gly residues" evidence="10">
    <location>
        <begin position="1179"/>
        <end position="1188"/>
    </location>
</feature>
<sequence length="1853" mass="203198">MSGWGAPYRYEDEEDEEEVDNDRADDEDFDVDEEMEEEGDDDEEPEYQDESEEEDEDEDLDEEEQDEEDARQLRAVARGTPLQQAGSGGSGASKRKRGEDEWQPPGYGEQAGARQASGARGGRPAAAAPRRNVVRINLRQQTAKPNYAEQSDEEGEAAPAQQRYQPAAAAAAAGNPALVAFQAAPAAGMVQQPAAVQRWQQQAAAAAPAAVPAPVDIAAAWQQPAAVPDWAAHLPPVAPAAEAHAAPPQHAQQHHYGQPQHQQYSAPAAPIPQSFQPAQPPWLRKVASASGMAAGTASKASSGSAAGAVAKPAPYRSTTPGFYAESDDEDEAESRAKRARKVPFALLPEEDLAALRDEVERVITHRDPPNAPANPSGDPWASREFFVKWARNSYLHCTWELKATCAQLPGFKRILNYIKKVEEQEARRPWLSREECELLDLQKQMEEEIVEEYKQAERIIGERHWTDGSVKYLVKWRGLPYCEATYETEAQLAAVGQGHHVREFQERERRILESRKTVDAQRRMFAEQGHRALDSQPDYLKGGTLRDYQLDGLNWMIYSWSRGQNGILADEMGLGKTVQCASMVGYLSEVQQIAGPFLVVVPLSTVPNWIREFRKEFRKWIPSVNTIVYVGDAQSREVLRAFEWETGNPMGRQYKFDALITTYEMVLKDAEVLRPIKWAYMMVDEAHRLKNDESALYKELIQWSFKNKLLVTGTPLQNNIKELWALLHFLHPEKFPDCEEFEDDYNMQDPEAVSRLHATLRPHLLRRVIKDVEKSLPPKHEKILRVGMTPLQRQYYRWILTRNFKELNKGARSQLSLLNILVELKKCCNHPFLFQSAEEEYRLRAGGDDDVATRLVVTSGKMVLLDKLLKRLQATGHRVLIFSQMVRMLDIISDLLRLRGFPHQRLDGSTPAHQRHQAMDHFNAPGSPDFAFLLSTRAGGLGINLATADTVIIFDSDWNPQNDLQAMSRAHRIGQKDTVNIYRFVTSGSVEEDILERAKQKMVLDHLVIQRMDTSGRTVLGSGGGQEQAKQMFGKEEMAAILRFGAEDLFKDDAAAEEARGQAVVEEDLDAILERAELVHDTGEAHGQAPGRMGELLGQFSVATFKTNEDDAAFWSRLIPEDQRPKQQTEVLEAGTRASRMRQPLDQEVVALAFDDAEPKGAGGAAYHPGGGKKKKGGVASGTRGGGPQPGPPVEGAIVRVDIWPPEVDSVGNLVGLEHGPRPAEFPQSLTKKDAASFLRAVRQRGVVRKLDLVCQDTGGALEEATERARLALWYGLHRACQEAVRLFRETSPAGSLTEGSRDNKKGPKPPEAKLDWFGVEVRAQELLDQLRQWKLVERRISALAEPLAETFRLAKDETPALTQWMRSAEWSAHEDSMLMLGAWRHGNNAWDKISEDADLGLAEKLQVAVADQIKSSGKDRETRERHALAMARIVDPNRWPKASHLETRVLGILREVEKAHLKPSKPAGGGSAVKTRAASRPPLPPGGGRTGPGTSTRISPADAFVKHAAAHQAAAAAHPRDEFYAKAEETLGPDTLVLVRKIRTLQRKGGEMDPRLVQNKSRKYLGTVGDRIVEVCGGDAELRSSLWDFVSKYTEHSESGEELERDWRRFRQEGGPSREQTPQPSSQPVAPPPAQQAEQQAKREASGPPEEGELVAGAAQQGQQGTQQAQQAAGGLVKAESAEEGELPPAAASAAGVAAAAAAPDAPPAVSAPQPKIEPAAAPSAQPVALPPVQQPAAAAPPAPMLQPQQLEPAAEVLAAAAAAAPQAGAAAQAALAVQPAQQEAGAPAQVPPADQQPPAAAFQAAAAPPQAADLQAQRQQQLLHTQLAALRAAAQQVAAQQEQQPPPPPGP</sequence>
<organism evidence="14 15">
    <name type="scientific">Chlorella sorokiniana</name>
    <name type="common">Freshwater green alga</name>
    <dbReference type="NCBI Taxonomy" id="3076"/>
    <lineage>
        <taxon>Eukaryota</taxon>
        <taxon>Viridiplantae</taxon>
        <taxon>Chlorophyta</taxon>
        <taxon>core chlorophytes</taxon>
        <taxon>Trebouxiophyceae</taxon>
        <taxon>Chlorellales</taxon>
        <taxon>Chlorellaceae</taxon>
        <taxon>Chlorella clade</taxon>
        <taxon>Chlorella</taxon>
    </lineage>
</organism>
<protein>
    <submittedName>
        <fullName evidence="14">CHROMATIN REMODELING 5 isoform B</fullName>
    </submittedName>
</protein>
<feature type="region of interest" description="Disordered" evidence="10">
    <location>
        <begin position="296"/>
        <end position="338"/>
    </location>
</feature>
<keyword evidence="7" id="KW-0156">Chromatin regulator</keyword>
<dbReference type="SMART" id="SM00487">
    <property type="entry name" value="DEXDc"/>
    <property type="match status" value="1"/>
</dbReference>
<dbReference type="SMART" id="SM00298">
    <property type="entry name" value="CHROMO"/>
    <property type="match status" value="2"/>
</dbReference>
<dbReference type="InterPro" id="IPR014001">
    <property type="entry name" value="Helicase_ATP-bd"/>
</dbReference>
<proteinExistence type="predicted"/>
<dbReference type="InterPro" id="IPR023780">
    <property type="entry name" value="Chromo_domain"/>
</dbReference>
<feature type="region of interest" description="Disordered" evidence="10">
    <location>
        <begin position="1292"/>
        <end position="1312"/>
    </location>
</feature>
<dbReference type="Proteomes" id="UP000239899">
    <property type="component" value="Unassembled WGS sequence"/>
</dbReference>
<feature type="compositionally biased region" description="Low complexity" evidence="10">
    <location>
        <begin position="296"/>
        <end position="310"/>
    </location>
</feature>
<evidence type="ECO:0000256" key="8">
    <source>
        <dbReference type="ARBA" id="ARBA00023125"/>
    </source>
</evidence>
<dbReference type="SMART" id="SM00490">
    <property type="entry name" value="HELICc"/>
    <property type="match status" value="1"/>
</dbReference>
<dbReference type="GO" id="GO:0003677">
    <property type="term" value="F:DNA binding"/>
    <property type="evidence" value="ECO:0007669"/>
    <property type="project" value="UniProtKB-KW"/>
</dbReference>
<dbReference type="InterPro" id="IPR002464">
    <property type="entry name" value="DNA/RNA_helicase_DEAH_CS"/>
</dbReference>
<feature type="compositionally biased region" description="Low complexity" evidence="10">
    <location>
        <begin position="1657"/>
        <end position="1676"/>
    </location>
</feature>
<dbReference type="Gene3D" id="3.40.50.10810">
    <property type="entry name" value="Tandem AAA-ATPase domain"/>
    <property type="match status" value="1"/>
</dbReference>
<dbReference type="Pfam" id="PF00271">
    <property type="entry name" value="Helicase_C"/>
    <property type="match status" value="1"/>
</dbReference>
<evidence type="ECO:0000256" key="3">
    <source>
        <dbReference type="ARBA" id="ARBA00022741"/>
    </source>
</evidence>
<dbReference type="PROSITE" id="PS50096">
    <property type="entry name" value="IQ"/>
    <property type="match status" value="1"/>
</dbReference>
<dbReference type="GO" id="GO:0042393">
    <property type="term" value="F:histone binding"/>
    <property type="evidence" value="ECO:0007669"/>
    <property type="project" value="TreeGrafter"/>
</dbReference>
<evidence type="ECO:0000259" key="12">
    <source>
        <dbReference type="PROSITE" id="PS51192"/>
    </source>
</evidence>
<feature type="region of interest" description="Disordered" evidence="10">
    <location>
        <begin position="1613"/>
        <end position="1749"/>
    </location>
</feature>
<feature type="region of interest" description="Disordered" evidence="10">
    <location>
        <begin position="1"/>
        <end position="172"/>
    </location>
</feature>
<feature type="region of interest" description="Disordered" evidence="10">
    <location>
        <begin position="1162"/>
        <end position="1194"/>
    </location>
</feature>
<dbReference type="Pfam" id="PF00176">
    <property type="entry name" value="SNF2-rel_dom"/>
    <property type="match status" value="1"/>
</dbReference>
<accession>A0A2P6TUG6</accession>
<evidence type="ECO:0000256" key="5">
    <source>
        <dbReference type="ARBA" id="ARBA00022806"/>
    </source>
</evidence>
<dbReference type="InterPro" id="IPR049730">
    <property type="entry name" value="SNF2/RAD54-like_C"/>
</dbReference>
<dbReference type="PROSITE" id="PS51194">
    <property type="entry name" value="HELICASE_CTER"/>
    <property type="match status" value="1"/>
</dbReference>
<dbReference type="GO" id="GO:0016887">
    <property type="term" value="F:ATP hydrolysis activity"/>
    <property type="evidence" value="ECO:0007669"/>
    <property type="project" value="TreeGrafter"/>
</dbReference>
<feature type="domain" description="Helicase ATP-binding" evidence="12">
    <location>
        <begin position="557"/>
        <end position="733"/>
    </location>
</feature>
<dbReference type="CDD" id="cd18660">
    <property type="entry name" value="CD1_tandem"/>
    <property type="match status" value="1"/>
</dbReference>
<dbReference type="InterPro" id="IPR001650">
    <property type="entry name" value="Helicase_C-like"/>
</dbReference>
<dbReference type="GO" id="GO:0000785">
    <property type="term" value="C:chromatin"/>
    <property type="evidence" value="ECO:0007669"/>
    <property type="project" value="TreeGrafter"/>
</dbReference>
<dbReference type="Gene3D" id="2.40.50.40">
    <property type="match status" value="2"/>
</dbReference>
<dbReference type="InterPro" id="IPR016197">
    <property type="entry name" value="Chromo-like_dom_sf"/>
</dbReference>
<dbReference type="Pfam" id="PF23588">
    <property type="entry name" value="HTH_CHD1_Hrp3"/>
    <property type="match status" value="1"/>
</dbReference>
<dbReference type="Pfam" id="PF00385">
    <property type="entry name" value="Chromo"/>
    <property type="match status" value="2"/>
</dbReference>
<dbReference type="SUPFAM" id="SSF52540">
    <property type="entry name" value="P-loop containing nucleoside triphosphate hydrolases"/>
    <property type="match status" value="2"/>
</dbReference>
<feature type="compositionally biased region" description="Acidic residues" evidence="10">
    <location>
        <begin position="11"/>
        <end position="69"/>
    </location>
</feature>
<dbReference type="InterPro" id="IPR000330">
    <property type="entry name" value="SNF2_N"/>
</dbReference>
<feature type="region of interest" description="Disordered" evidence="10">
    <location>
        <begin position="1462"/>
        <end position="1499"/>
    </location>
</feature>
<feature type="compositionally biased region" description="Low complexity" evidence="10">
    <location>
        <begin position="1770"/>
        <end position="1845"/>
    </location>
</feature>
<dbReference type="PANTHER" id="PTHR45623:SF14">
    <property type="entry name" value="CHROMODOMAIN-HELICASE-DNA-BINDING PROTEIN 1"/>
    <property type="match status" value="1"/>
</dbReference>
<gene>
    <name evidence="14" type="ORF">C2E21_3512</name>
</gene>
<keyword evidence="3" id="KW-0547">Nucleotide-binding</keyword>
<evidence type="ECO:0000259" key="11">
    <source>
        <dbReference type="PROSITE" id="PS50013"/>
    </source>
</evidence>
<feature type="compositionally biased region" description="Low complexity" evidence="10">
    <location>
        <begin position="1688"/>
        <end position="1729"/>
    </location>
</feature>
<dbReference type="GO" id="GO:0003682">
    <property type="term" value="F:chromatin binding"/>
    <property type="evidence" value="ECO:0007669"/>
    <property type="project" value="TreeGrafter"/>
</dbReference>
<dbReference type="PANTHER" id="PTHR45623">
    <property type="entry name" value="CHROMODOMAIN-HELICASE-DNA-BINDING PROTEIN 3-RELATED-RELATED"/>
    <property type="match status" value="1"/>
</dbReference>
<dbReference type="GO" id="GO:0140658">
    <property type="term" value="F:ATP-dependent chromatin remodeler activity"/>
    <property type="evidence" value="ECO:0007669"/>
    <property type="project" value="TreeGrafter"/>
</dbReference>
<comment type="subcellular location">
    <subcellularLocation>
        <location evidence="1">Nucleus</location>
    </subcellularLocation>
</comment>
<dbReference type="GO" id="GO:0004386">
    <property type="term" value="F:helicase activity"/>
    <property type="evidence" value="ECO:0007669"/>
    <property type="project" value="UniProtKB-KW"/>
</dbReference>
<evidence type="ECO:0000259" key="13">
    <source>
        <dbReference type="PROSITE" id="PS51194"/>
    </source>
</evidence>
<evidence type="ECO:0000256" key="4">
    <source>
        <dbReference type="ARBA" id="ARBA00022801"/>
    </source>
</evidence>
<dbReference type="FunFam" id="3.40.50.10810:FF:000005">
    <property type="entry name" value="Photoperiod-independent early flowering 1"/>
    <property type="match status" value="1"/>
</dbReference>
<feature type="compositionally biased region" description="Low complexity" evidence="10">
    <location>
        <begin position="157"/>
        <end position="172"/>
    </location>
</feature>
<keyword evidence="5" id="KW-0347">Helicase</keyword>
<dbReference type="GO" id="GO:0034728">
    <property type="term" value="P:nucleosome organization"/>
    <property type="evidence" value="ECO:0007669"/>
    <property type="project" value="TreeGrafter"/>
</dbReference>
<evidence type="ECO:0000256" key="6">
    <source>
        <dbReference type="ARBA" id="ARBA00022840"/>
    </source>
</evidence>
<dbReference type="PROSITE" id="PS00690">
    <property type="entry name" value="DEAH_ATP_HELICASE"/>
    <property type="match status" value="1"/>
</dbReference>
<keyword evidence="9" id="KW-0539">Nucleus</keyword>
<feature type="compositionally biased region" description="Low complexity" evidence="10">
    <location>
        <begin position="108"/>
        <end position="131"/>
    </location>
</feature>
<evidence type="ECO:0000256" key="2">
    <source>
        <dbReference type="ARBA" id="ARBA00022737"/>
    </source>
</evidence>
<dbReference type="GO" id="GO:0005524">
    <property type="term" value="F:ATP binding"/>
    <property type="evidence" value="ECO:0007669"/>
    <property type="project" value="UniProtKB-KW"/>
</dbReference>
<feature type="compositionally biased region" description="Low complexity" evidence="10">
    <location>
        <begin position="239"/>
        <end position="263"/>
    </location>
</feature>
<dbReference type="PROSITE" id="PS50013">
    <property type="entry name" value="CHROMO_2"/>
    <property type="match status" value="2"/>
</dbReference>
<dbReference type="SUPFAM" id="SSF54160">
    <property type="entry name" value="Chromo domain-like"/>
    <property type="match status" value="2"/>
</dbReference>
<feature type="region of interest" description="Disordered" evidence="10">
    <location>
        <begin position="1770"/>
        <end position="1853"/>
    </location>
</feature>
<reference evidence="14 15" key="1">
    <citation type="journal article" date="2018" name="Plant J.">
        <title>Genome sequences of Chlorella sorokiniana UTEX 1602 and Micractinium conductrix SAG 241.80: implications to maltose excretion by a green alga.</title>
        <authorList>
            <person name="Arriola M.B."/>
            <person name="Velmurugan N."/>
            <person name="Zhang Y."/>
            <person name="Plunkett M.H."/>
            <person name="Hondzo H."/>
            <person name="Barney B.M."/>
        </authorList>
    </citation>
    <scope>NUCLEOTIDE SEQUENCE [LARGE SCALE GENOMIC DNA]</scope>
    <source>
        <strain evidence="15">UTEX 1602</strain>
    </source>
</reference>
<dbReference type="GO" id="GO:0005634">
    <property type="term" value="C:nucleus"/>
    <property type="evidence" value="ECO:0007669"/>
    <property type="project" value="UniProtKB-SubCell"/>
</dbReference>
<dbReference type="PROSITE" id="PS51192">
    <property type="entry name" value="HELICASE_ATP_BIND_1"/>
    <property type="match status" value="1"/>
</dbReference>
<comment type="caution">
    <text evidence="14">The sequence shown here is derived from an EMBL/GenBank/DDBJ whole genome shotgun (WGS) entry which is preliminary data.</text>
</comment>
<feature type="compositionally biased region" description="Basic and acidic residues" evidence="10">
    <location>
        <begin position="1300"/>
        <end position="1312"/>
    </location>
</feature>
<feature type="domain" description="Chromo" evidence="11">
    <location>
        <begin position="357"/>
        <end position="429"/>
    </location>
</feature>
<dbReference type="CDD" id="cd18659">
    <property type="entry name" value="CD2_tandem"/>
    <property type="match status" value="1"/>
</dbReference>